<dbReference type="SMART" id="SM00642">
    <property type="entry name" value="Aamy"/>
    <property type="match status" value="1"/>
</dbReference>
<dbReference type="EC" id="3.2.1.41" evidence="3"/>
<dbReference type="Pfam" id="PF02922">
    <property type="entry name" value="CBM_48"/>
    <property type="match status" value="1"/>
</dbReference>
<dbReference type="CDD" id="cd02860">
    <property type="entry name" value="E_set_Pullulanase"/>
    <property type="match status" value="1"/>
</dbReference>
<dbReference type="InterPro" id="IPR011840">
    <property type="entry name" value="PulA_typeI"/>
</dbReference>
<dbReference type="InterPro" id="IPR004193">
    <property type="entry name" value="Glyco_hydro_13_N"/>
</dbReference>
<dbReference type="InterPro" id="IPR017853">
    <property type="entry name" value="GH"/>
</dbReference>
<proteinExistence type="inferred from homology"/>
<dbReference type="EMBL" id="JACJJW010000002">
    <property type="protein sequence ID" value="MBM6757311.1"/>
    <property type="molecule type" value="Genomic_DNA"/>
</dbReference>
<dbReference type="PROSITE" id="PS51257">
    <property type="entry name" value="PROKAR_LIPOPROTEIN"/>
    <property type="match status" value="1"/>
</dbReference>
<dbReference type="SUPFAM" id="SSF81296">
    <property type="entry name" value="E set domains"/>
    <property type="match status" value="1"/>
</dbReference>
<dbReference type="InterPro" id="IPR006047">
    <property type="entry name" value="GH13_cat_dom"/>
</dbReference>
<dbReference type="GO" id="GO:0051060">
    <property type="term" value="F:pullulanase activity"/>
    <property type="evidence" value="ECO:0007669"/>
    <property type="project" value="UniProtKB-EC"/>
</dbReference>
<dbReference type="Gene3D" id="3.20.20.80">
    <property type="entry name" value="Glycosidases"/>
    <property type="match status" value="1"/>
</dbReference>
<evidence type="ECO:0000259" key="2">
    <source>
        <dbReference type="SMART" id="SM00642"/>
    </source>
</evidence>
<keyword evidence="3" id="KW-0378">Hydrolase</keyword>
<organism evidence="3 4">
    <name type="scientific">Bacteroides mediterraneensis</name>
    <dbReference type="NCBI Taxonomy" id="1841856"/>
    <lineage>
        <taxon>Bacteria</taxon>
        <taxon>Pseudomonadati</taxon>
        <taxon>Bacteroidota</taxon>
        <taxon>Bacteroidia</taxon>
        <taxon>Bacteroidales</taxon>
        <taxon>Bacteroidaceae</taxon>
        <taxon>Bacteroides</taxon>
    </lineage>
</organism>
<dbReference type="Gene3D" id="2.60.40.1180">
    <property type="entry name" value="Golgi alpha-mannosidase II"/>
    <property type="match status" value="1"/>
</dbReference>
<dbReference type="NCBIfam" id="TIGR02104">
    <property type="entry name" value="pulA_typeI"/>
    <property type="match status" value="1"/>
</dbReference>
<dbReference type="Gene3D" id="2.60.40.10">
    <property type="entry name" value="Immunoglobulins"/>
    <property type="match status" value="1"/>
</dbReference>
<comment type="similarity">
    <text evidence="1">Belongs to the glycosyl hydrolase 13 family.</text>
</comment>
<dbReference type="Pfam" id="PF00128">
    <property type="entry name" value="Alpha-amylase"/>
    <property type="match status" value="2"/>
</dbReference>
<dbReference type="InterPro" id="IPR049117">
    <property type="entry name" value="pulA_all-beta"/>
</dbReference>
<reference evidence="3 4" key="1">
    <citation type="journal article" date="2021" name="Sci. Rep.">
        <title>The distribution of antibiotic resistance genes in chicken gut microbiota commensals.</title>
        <authorList>
            <person name="Juricova H."/>
            <person name="Matiasovicova J."/>
            <person name="Kubasova T."/>
            <person name="Cejkova D."/>
            <person name="Rychlik I."/>
        </authorList>
    </citation>
    <scope>NUCLEOTIDE SEQUENCE [LARGE SCALE GENOMIC DNA]</scope>
    <source>
        <strain evidence="3 4">An801</strain>
    </source>
</reference>
<protein>
    <submittedName>
        <fullName evidence="3">Type I pullulanase</fullName>
        <ecNumber evidence="3">3.2.1.41</ecNumber>
    </submittedName>
</protein>
<dbReference type="Proteomes" id="UP000703295">
    <property type="component" value="Unassembled WGS sequence"/>
</dbReference>
<gene>
    <name evidence="3" type="primary">pulA</name>
    <name evidence="3" type="ORF">H6A31_01145</name>
</gene>
<dbReference type="SUPFAM" id="SSF51445">
    <property type="entry name" value="(Trans)glycosidases"/>
    <property type="match status" value="1"/>
</dbReference>
<dbReference type="CDD" id="cd11341">
    <property type="entry name" value="AmyAc_Pullulanase_LD-like"/>
    <property type="match status" value="1"/>
</dbReference>
<dbReference type="InterPro" id="IPR013783">
    <property type="entry name" value="Ig-like_fold"/>
</dbReference>
<sequence length="689" mass="77179">MKLKHLVVMSMMTVAAGCTSSHQDAQTTFDKYPVYDGEWEEMVYAPSVTKFSLWAPTAQEVRVLLYEKGQGGSAYRMVKMEPASDGMWQARVDEDLKGKFYTFNVKIDDVWQGDTPGLLAKAVGVNGDRAAIIDWGATNPKGWNEDKRPLLKRFSDIIIYELHHRDFSIDTVAGIHNRGKFLALTEEGTKTYLGEKTGLDHLKELGVTHVQLLPSFDFSSVDETKLDKPQYNWGYDPKNYNVPEGSYATDPYKPDVRIREFKQMVMALHRAGIRVVMDVVYNHTAIIKGSNFERTVPGYFYRTDDEGKWANASGCGNETASERPMMRRFMIESVCYWAREYHIDGFRFDLMGIHDIETMNEIRRALDRIDPTIYIYGEGWAANRPQLPDSLLAMKKNAPQLPHIGMFCDEMRDALRGPWNDESKGAFVIGRMGHAAGVKFGLVGGTAHPQLSVKHAAASVQSTTLADSLTEDSLATVKAERELHFWATQPDQLISYVSCHDDLCLADRLKTTLPGLSEQEMNALAKLAATAVFTSQGIPFWYAGDEILRDKQGVVNSYKSPDAVNAIDWRRKTSHHDFFDYVRGLIAMRKAHPSFCMGDASLIAKHLEFLPTPASNVVAFRIKGSPAGDSWLNTVVVLNARTEPVQVNVPEGRYWIACRDGRVDNVLGLGTLTGNVLTVAPRTAMIVHQ</sequence>
<evidence type="ECO:0000313" key="4">
    <source>
        <dbReference type="Proteomes" id="UP000703295"/>
    </source>
</evidence>
<accession>A0ABS2ERW8</accession>
<dbReference type="InterPro" id="IPR014756">
    <property type="entry name" value="Ig_E-set"/>
</dbReference>
<dbReference type="InterPro" id="IPR013780">
    <property type="entry name" value="Glyco_hydro_b"/>
</dbReference>
<name>A0ABS2ERW8_9BACE</name>
<keyword evidence="4" id="KW-1185">Reference proteome</keyword>
<comment type="caution">
    <text evidence="3">The sequence shown here is derived from an EMBL/GenBank/DDBJ whole genome shotgun (WGS) entry which is preliminary data.</text>
</comment>
<evidence type="ECO:0000256" key="1">
    <source>
        <dbReference type="ARBA" id="ARBA00008061"/>
    </source>
</evidence>
<dbReference type="Pfam" id="PF21653">
    <property type="entry name" value="pulA_all-beta"/>
    <property type="match status" value="1"/>
</dbReference>
<keyword evidence="3" id="KW-0326">Glycosidase</keyword>
<feature type="domain" description="Glycosyl hydrolase family 13 catalytic" evidence="2">
    <location>
        <begin position="192"/>
        <end position="589"/>
    </location>
</feature>
<dbReference type="PANTHER" id="PTHR43002">
    <property type="entry name" value="GLYCOGEN DEBRANCHING ENZYME"/>
    <property type="match status" value="1"/>
</dbReference>
<dbReference type="RefSeq" id="WP_204473919.1">
    <property type="nucleotide sequence ID" value="NZ_JACJJW010000002.1"/>
</dbReference>
<evidence type="ECO:0000313" key="3">
    <source>
        <dbReference type="EMBL" id="MBM6757311.1"/>
    </source>
</evidence>